<keyword evidence="1" id="KW-0328">Glycosyltransferase</keyword>
<evidence type="ECO:0000256" key="2">
    <source>
        <dbReference type="ARBA" id="ARBA00022679"/>
    </source>
</evidence>
<dbReference type="InterPro" id="IPR001296">
    <property type="entry name" value="Glyco_trans_1"/>
</dbReference>
<sequence length="377" mass="41904">MPGEGKIKVLQAIRQGLVGGGESHVLSLVGALDKDRYEPLVLSFTDGPMITRLREMGIRNFVLPSLRAFDVSCWMRVKALIEKEQIDLVHAHGSRAASNLFLPARMAGRPLLYTIHGWSFHEDQSFLQKRLRIWSEQMLTSGAHANISVSASNRDTGVKHFKRFRSTVINNGIDLDLFNPDRELPDLRITLGIPAHHTVVGYIARITHQKDPLTMIQAFSQVLKTERDITLLVVGEGDMKAEMEALAASLNITDRVLFLPFRQDVPALLKAVDIYCLPSLWEGLPIGLLEAMAMRKAVVVTDVDGSCEIVQHRKNGLVIPVKEPEKLAAAILDLHTNTSLREELQHRAAATVAGSYSVQQMARQVGTLYDRILKTGN</sequence>
<gene>
    <name evidence="5" type="ORF">DF182_31205</name>
</gene>
<dbReference type="InterPro" id="IPR028098">
    <property type="entry name" value="Glyco_trans_4-like_N"/>
</dbReference>
<feature type="domain" description="Glycosyl transferase family 1" evidence="3">
    <location>
        <begin position="191"/>
        <end position="348"/>
    </location>
</feature>
<keyword evidence="6" id="KW-1185">Reference proteome</keyword>
<dbReference type="PANTHER" id="PTHR12526">
    <property type="entry name" value="GLYCOSYLTRANSFERASE"/>
    <property type="match status" value="1"/>
</dbReference>
<evidence type="ECO:0000256" key="1">
    <source>
        <dbReference type="ARBA" id="ARBA00022676"/>
    </source>
</evidence>
<organism evidence="5 6">
    <name type="scientific">Chitinophaga flava</name>
    <dbReference type="NCBI Taxonomy" id="2259036"/>
    <lineage>
        <taxon>Bacteria</taxon>
        <taxon>Pseudomonadati</taxon>
        <taxon>Bacteroidota</taxon>
        <taxon>Chitinophagia</taxon>
        <taxon>Chitinophagales</taxon>
        <taxon>Chitinophagaceae</taxon>
        <taxon>Chitinophaga</taxon>
    </lineage>
</organism>
<dbReference type="PANTHER" id="PTHR12526:SF510">
    <property type="entry name" value="D-INOSITOL 3-PHOSPHATE GLYCOSYLTRANSFERASE"/>
    <property type="match status" value="1"/>
</dbReference>
<dbReference type="Pfam" id="PF00534">
    <property type="entry name" value="Glycos_transf_1"/>
    <property type="match status" value="1"/>
</dbReference>
<evidence type="ECO:0000259" key="4">
    <source>
        <dbReference type="Pfam" id="PF13439"/>
    </source>
</evidence>
<evidence type="ECO:0000313" key="5">
    <source>
        <dbReference type="EMBL" id="RBL88006.1"/>
    </source>
</evidence>
<dbReference type="Gene3D" id="3.40.50.2000">
    <property type="entry name" value="Glycogen Phosphorylase B"/>
    <property type="match status" value="2"/>
</dbReference>
<dbReference type="Proteomes" id="UP000253410">
    <property type="component" value="Unassembled WGS sequence"/>
</dbReference>
<protein>
    <submittedName>
        <fullName evidence="5">Glycosyltransferase family 1 protein</fullName>
    </submittedName>
</protein>
<dbReference type="GO" id="GO:0016757">
    <property type="term" value="F:glycosyltransferase activity"/>
    <property type="evidence" value="ECO:0007669"/>
    <property type="project" value="UniProtKB-KW"/>
</dbReference>
<accession>A0A365XNU3</accession>
<comment type="caution">
    <text evidence="5">The sequence shown here is derived from an EMBL/GenBank/DDBJ whole genome shotgun (WGS) entry which is preliminary data.</text>
</comment>
<reference evidence="5 6" key="1">
    <citation type="submission" date="2018-05" db="EMBL/GenBank/DDBJ databases">
        <title>Chitinophaga sp. K3CV102501T nov., isolated from isolated from a monsoon evergreen broad-leaved forest soil.</title>
        <authorList>
            <person name="Lv Y."/>
        </authorList>
    </citation>
    <scope>NUCLEOTIDE SEQUENCE [LARGE SCALE GENOMIC DNA]</scope>
    <source>
        <strain evidence="5 6">GDMCC 1.1325</strain>
    </source>
</reference>
<keyword evidence="2 5" id="KW-0808">Transferase</keyword>
<dbReference type="AlphaFoldDB" id="A0A365XNU3"/>
<feature type="domain" description="Glycosyltransferase subfamily 4-like N-terminal" evidence="4">
    <location>
        <begin position="18"/>
        <end position="176"/>
    </location>
</feature>
<proteinExistence type="predicted"/>
<dbReference type="RefSeq" id="WP_113619833.1">
    <property type="nucleotide sequence ID" value="NZ_QFFJ01000003.1"/>
</dbReference>
<dbReference type="EMBL" id="QFFJ01000003">
    <property type="protein sequence ID" value="RBL88006.1"/>
    <property type="molecule type" value="Genomic_DNA"/>
</dbReference>
<evidence type="ECO:0000313" key="6">
    <source>
        <dbReference type="Proteomes" id="UP000253410"/>
    </source>
</evidence>
<dbReference type="Pfam" id="PF13439">
    <property type="entry name" value="Glyco_transf_4"/>
    <property type="match status" value="1"/>
</dbReference>
<evidence type="ECO:0000259" key="3">
    <source>
        <dbReference type="Pfam" id="PF00534"/>
    </source>
</evidence>
<dbReference type="OrthoDB" id="7560678at2"/>
<dbReference type="SUPFAM" id="SSF53756">
    <property type="entry name" value="UDP-Glycosyltransferase/glycogen phosphorylase"/>
    <property type="match status" value="1"/>
</dbReference>
<name>A0A365XNU3_9BACT</name>